<keyword evidence="2" id="KW-1185">Reference proteome</keyword>
<dbReference type="AlphaFoldDB" id="A0A3M7TVV5"/>
<name>A0A3M7TVV5_9BACI</name>
<dbReference type="EMBL" id="RHIB01000001">
    <property type="protein sequence ID" value="RNA69747.1"/>
    <property type="molecule type" value="Genomic_DNA"/>
</dbReference>
<protein>
    <submittedName>
        <fullName evidence="1">Uncharacterized protein</fullName>
    </submittedName>
</protein>
<proteinExistence type="predicted"/>
<accession>A0A3M7TVV5</accession>
<evidence type="ECO:0000313" key="2">
    <source>
        <dbReference type="Proteomes" id="UP000278746"/>
    </source>
</evidence>
<dbReference type="Proteomes" id="UP000278746">
    <property type="component" value="Unassembled WGS sequence"/>
</dbReference>
<reference evidence="1 2" key="1">
    <citation type="submission" date="2018-10" db="EMBL/GenBank/DDBJ databases">
        <title>Bacillus Keqinensis sp. nov., a moderately halophilic bacterium isolated from a saline-alkaline lake.</title>
        <authorList>
            <person name="Wang H."/>
        </authorList>
    </citation>
    <scope>NUCLEOTIDE SEQUENCE [LARGE SCALE GENOMIC DNA]</scope>
    <source>
        <strain evidence="1 2">KQ-3</strain>
    </source>
</reference>
<sequence length="78" mass="9104">MKESGETSLSYNTVTFHPTSTAICMNSTYHEEYNEEFHLLDFHIIDESGRSIQHASGSRCRQVKKGLYLNEYTFFYDP</sequence>
<evidence type="ECO:0000313" key="1">
    <source>
        <dbReference type="EMBL" id="RNA69747.1"/>
    </source>
</evidence>
<gene>
    <name evidence="1" type="ORF">EBO34_07365</name>
</gene>
<organism evidence="1 2">
    <name type="scientific">Alteribacter keqinensis</name>
    <dbReference type="NCBI Taxonomy" id="2483800"/>
    <lineage>
        <taxon>Bacteria</taxon>
        <taxon>Bacillati</taxon>
        <taxon>Bacillota</taxon>
        <taxon>Bacilli</taxon>
        <taxon>Bacillales</taxon>
        <taxon>Bacillaceae</taxon>
        <taxon>Alteribacter</taxon>
    </lineage>
</organism>
<comment type="caution">
    <text evidence="1">The sequence shown here is derived from an EMBL/GenBank/DDBJ whole genome shotgun (WGS) entry which is preliminary data.</text>
</comment>